<organism evidence="3">
    <name type="scientific">Gongylonema pulchrum</name>
    <dbReference type="NCBI Taxonomy" id="637853"/>
    <lineage>
        <taxon>Eukaryota</taxon>
        <taxon>Metazoa</taxon>
        <taxon>Ecdysozoa</taxon>
        <taxon>Nematoda</taxon>
        <taxon>Chromadorea</taxon>
        <taxon>Rhabditida</taxon>
        <taxon>Spirurina</taxon>
        <taxon>Spiruromorpha</taxon>
        <taxon>Spiruroidea</taxon>
        <taxon>Gongylonematidae</taxon>
        <taxon>Gongylonema</taxon>
    </lineage>
</organism>
<dbReference type="SUPFAM" id="SSF52799">
    <property type="entry name" value="(Phosphotyrosine protein) phosphatases II"/>
    <property type="match status" value="1"/>
</dbReference>
<dbReference type="EMBL" id="UYRT01078014">
    <property type="protein sequence ID" value="VDN17558.1"/>
    <property type="molecule type" value="Genomic_DNA"/>
</dbReference>
<evidence type="ECO:0000313" key="3">
    <source>
        <dbReference type="WBParaSite" id="GPUH_0001053601-mRNA-1"/>
    </source>
</evidence>
<dbReference type="Gene3D" id="3.90.190.10">
    <property type="entry name" value="Protein tyrosine phosphatase superfamily"/>
    <property type="match status" value="1"/>
</dbReference>
<evidence type="ECO:0000313" key="2">
    <source>
        <dbReference type="Proteomes" id="UP000271098"/>
    </source>
</evidence>
<reference evidence="3" key="1">
    <citation type="submission" date="2016-06" db="UniProtKB">
        <authorList>
            <consortium name="WormBaseParasite"/>
        </authorList>
    </citation>
    <scope>IDENTIFICATION</scope>
</reference>
<dbReference type="GO" id="GO:0004439">
    <property type="term" value="F:phosphatidylinositol-4,5-bisphosphate 5-phosphatase activity"/>
    <property type="evidence" value="ECO:0007669"/>
    <property type="project" value="TreeGrafter"/>
</dbReference>
<proteinExistence type="predicted"/>
<gene>
    <name evidence="1" type="ORF">GPUH_LOCUS10523</name>
</gene>
<sequence length="120" mass="13518">MFEGLLFYPTLGFNLLRNYLQPAKWSWYSRVDEAIVLGAMPFRSMVKELVEVENIGAVVCCTEGYETQIAWKAVDENEWKKHGVEFFALPMTDFVGTAARPSIEKAVKFVESAISSGKSV</sequence>
<dbReference type="InterPro" id="IPR042165">
    <property type="entry name" value="PTPMT1"/>
</dbReference>
<dbReference type="OrthoDB" id="273181at2759"/>
<dbReference type="InterPro" id="IPR029021">
    <property type="entry name" value="Prot-tyrosine_phosphatase-like"/>
</dbReference>
<reference evidence="1 2" key="2">
    <citation type="submission" date="2018-11" db="EMBL/GenBank/DDBJ databases">
        <authorList>
            <consortium name="Pathogen Informatics"/>
        </authorList>
    </citation>
    <scope>NUCLEOTIDE SEQUENCE [LARGE SCALE GENOMIC DNA]</scope>
</reference>
<accession>A0A183DP82</accession>
<protein>
    <submittedName>
        <fullName evidence="3">2-hydroxyacyl-CoA dehydratase</fullName>
    </submittedName>
</protein>
<dbReference type="PANTHER" id="PTHR46712:SF1">
    <property type="entry name" value="PHOSPHATIDYLGLYCEROPHOSPHATASE AND PROTEIN-TYROSINE PHOSPHATASE 1"/>
    <property type="match status" value="1"/>
</dbReference>
<dbReference type="GO" id="GO:0008962">
    <property type="term" value="F:phosphatidylglycerophosphatase activity"/>
    <property type="evidence" value="ECO:0007669"/>
    <property type="project" value="TreeGrafter"/>
</dbReference>
<dbReference type="Proteomes" id="UP000271098">
    <property type="component" value="Unassembled WGS sequence"/>
</dbReference>
<name>A0A183DP82_9BILA</name>
<dbReference type="PANTHER" id="PTHR46712">
    <property type="entry name" value="PHOSPHATIDYLGLYCEROPHOSPHATASE AND PROTEIN-TYROSINE PHOSPHATASE 1"/>
    <property type="match status" value="1"/>
</dbReference>
<dbReference type="WBParaSite" id="GPUH_0001053601-mRNA-1">
    <property type="protein sequence ID" value="GPUH_0001053601-mRNA-1"/>
    <property type="gene ID" value="GPUH_0001053601"/>
</dbReference>
<evidence type="ECO:0000313" key="1">
    <source>
        <dbReference type="EMBL" id="VDN17558.1"/>
    </source>
</evidence>
<keyword evidence="2" id="KW-1185">Reference proteome</keyword>
<dbReference type="AlphaFoldDB" id="A0A183DP82"/>
<dbReference type="GO" id="GO:0004721">
    <property type="term" value="F:phosphoprotein phosphatase activity"/>
    <property type="evidence" value="ECO:0007669"/>
    <property type="project" value="InterPro"/>
</dbReference>